<evidence type="ECO:0000259" key="5">
    <source>
        <dbReference type="PROSITE" id="PS50893"/>
    </source>
</evidence>
<dbReference type="PANTHER" id="PTHR43335:SF4">
    <property type="entry name" value="ABC TRANSPORTER, ATP-BINDING PROTEIN"/>
    <property type="match status" value="1"/>
</dbReference>
<comment type="caution">
    <text evidence="6">The sequence shown here is derived from an EMBL/GenBank/DDBJ whole genome shotgun (WGS) entry which is preliminary data.</text>
</comment>
<protein>
    <submittedName>
        <fullName evidence="6">ABC transporter, ATP-binding protein</fullName>
    </submittedName>
</protein>
<feature type="domain" description="ABC transporter" evidence="5">
    <location>
        <begin position="1"/>
        <end position="230"/>
    </location>
</feature>
<dbReference type="EMBL" id="BFBB01000007">
    <property type="protein sequence ID" value="GBF50821.1"/>
    <property type="molecule type" value="Genomic_DNA"/>
</dbReference>
<gene>
    <name evidence="6" type="ORF">LPTSP4_23480</name>
</gene>
<dbReference type="PROSITE" id="PS50893">
    <property type="entry name" value="ABC_TRANSPORTER_2"/>
    <property type="match status" value="1"/>
</dbReference>
<dbReference type="Gene3D" id="3.40.50.300">
    <property type="entry name" value="P-loop containing nucleotide triphosphate hydrolases"/>
    <property type="match status" value="1"/>
</dbReference>
<evidence type="ECO:0000256" key="1">
    <source>
        <dbReference type="ARBA" id="ARBA00005417"/>
    </source>
</evidence>
<proteinExistence type="inferred from homology"/>
<keyword evidence="4 6" id="KW-0067">ATP-binding</keyword>
<dbReference type="AlphaFoldDB" id="A0A2P2E1T0"/>
<dbReference type="Pfam" id="PF00005">
    <property type="entry name" value="ABC_tran"/>
    <property type="match status" value="1"/>
</dbReference>
<keyword evidence="7" id="KW-1185">Reference proteome</keyword>
<dbReference type="SUPFAM" id="SSF52540">
    <property type="entry name" value="P-loop containing nucleoside triphosphate hydrolases"/>
    <property type="match status" value="1"/>
</dbReference>
<name>A0A2P2E1T0_9LEPT</name>
<evidence type="ECO:0000256" key="2">
    <source>
        <dbReference type="ARBA" id="ARBA00022448"/>
    </source>
</evidence>
<dbReference type="InterPro" id="IPR027417">
    <property type="entry name" value="P-loop_NTPase"/>
</dbReference>
<evidence type="ECO:0000313" key="6">
    <source>
        <dbReference type="EMBL" id="GBF50821.1"/>
    </source>
</evidence>
<dbReference type="Proteomes" id="UP000245133">
    <property type="component" value="Unassembled WGS sequence"/>
</dbReference>
<comment type="similarity">
    <text evidence="1">Belongs to the ABC transporter superfamily.</text>
</comment>
<evidence type="ECO:0000256" key="3">
    <source>
        <dbReference type="ARBA" id="ARBA00022741"/>
    </source>
</evidence>
<keyword evidence="2" id="KW-0813">Transport</keyword>
<dbReference type="InterPro" id="IPR003593">
    <property type="entry name" value="AAA+_ATPase"/>
</dbReference>
<reference evidence="6 7" key="1">
    <citation type="submission" date="2018-02" db="EMBL/GenBank/DDBJ databases">
        <title>Novel Leptospira species isolated from soil and water in Japan.</title>
        <authorList>
            <person name="Nakao R."/>
            <person name="Masuzawa T."/>
        </authorList>
    </citation>
    <scope>NUCLEOTIDE SEQUENCE [LARGE SCALE GENOMIC DNA]</scope>
    <source>
        <strain evidence="6 7">YH101</strain>
    </source>
</reference>
<accession>A0A2P2E1T0</accession>
<evidence type="ECO:0000256" key="4">
    <source>
        <dbReference type="ARBA" id="ARBA00022840"/>
    </source>
</evidence>
<sequence>MRAVGLGKQFFGKWGVSGLDFHLKPGRLTALLGPNGAGKTTSMRLLAGFFRANQGYMEVEGKVYQTLPKGIREKIAYLPENGPVYRDLSVQESLWFFAKAKGIPSQQINRALTRMMEELDLGDVRNKLVATLSKGFRQRLALASTLLGDPDYLFLDEPSYGLDPIQIGQVHKIIKNLSKDKTVLISTHSLSEVEEICDDVIILSEGRMLANNSVEELKRKDKVFIQTNQDYDTFLHLLKSAGFSELKLISKSADSFFRYEVSLNDKKIEELYLLCSENKILVRELQESEESLKKIFKEITNK</sequence>
<organism evidence="6 7">
    <name type="scientific">Leptospira ryugenii</name>
    <dbReference type="NCBI Taxonomy" id="1917863"/>
    <lineage>
        <taxon>Bacteria</taxon>
        <taxon>Pseudomonadati</taxon>
        <taxon>Spirochaetota</taxon>
        <taxon>Spirochaetia</taxon>
        <taxon>Leptospirales</taxon>
        <taxon>Leptospiraceae</taxon>
        <taxon>Leptospira</taxon>
    </lineage>
</organism>
<dbReference type="GO" id="GO:0005524">
    <property type="term" value="F:ATP binding"/>
    <property type="evidence" value="ECO:0007669"/>
    <property type="project" value="UniProtKB-KW"/>
</dbReference>
<dbReference type="InterPro" id="IPR003439">
    <property type="entry name" value="ABC_transporter-like_ATP-bd"/>
</dbReference>
<keyword evidence="3" id="KW-0547">Nucleotide-binding</keyword>
<evidence type="ECO:0000313" key="7">
    <source>
        <dbReference type="Proteomes" id="UP000245133"/>
    </source>
</evidence>
<dbReference type="PANTHER" id="PTHR43335">
    <property type="entry name" value="ABC TRANSPORTER, ATP-BINDING PROTEIN"/>
    <property type="match status" value="1"/>
</dbReference>
<dbReference type="GO" id="GO:0016887">
    <property type="term" value="F:ATP hydrolysis activity"/>
    <property type="evidence" value="ECO:0007669"/>
    <property type="project" value="InterPro"/>
</dbReference>
<dbReference type="SMART" id="SM00382">
    <property type="entry name" value="AAA"/>
    <property type="match status" value="1"/>
</dbReference>